<dbReference type="InterPro" id="IPR036069">
    <property type="entry name" value="DUF34/NIF3_sf"/>
</dbReference>
<dbReference type="PANTHER" id="PTHR41774:SF1">
    <property type="entry name" value="NGG1P INTERACTING FACTOR NIF3"/>
    <property type="match status" value="1"/>
</dbReference>
<gene>
    <name evidence="2" type="ORF">D9758_006639</name>
</gene>
<evidence type="ECO:0000313" key="3">
    <source>
        <dbReference type="Proteomes" id="UP000559256"/>
    </source>
</evidence>
<reference evidence="2 3" key="1">
    <citation type="journal article" date="2020" name="ISME J.">
        <title>Uncovering the hidden diversity of litter-decomposition mechanisms in mushroom-forming fungi.</title>
        <authorList>
            <person name="Floudas D."/>
            <person name="Bentzer J."/>
            <person name="Ahren D."/>
            <person name="Johansson T."/>
            <person name="Persson P."/>
            <person name="Tunlid A."/>
        </authorList>
    </citation>
    <scope>NUCLEOTIDE SEQUENCE [LARGE SCALE GENOMIC DNA]</scope>
    <source>
        <strain evidence="2 3">CBS 291.85</strain>
    </source>
</reference>
<keyword evidence="3" id="KW-1185">Reference proteome</keyword>
<dbReference type="SUPFAM" id="SSF102705">
    <property type="entry name" value="NIF3 (NGG1p interacting factor 3)-like"/>
    <property type="match status" value="1"/>
</dbReference>
<dbReference type="InterPro" id="IPR015867">
    <property type="entry name" value="N-reg_PII/ATP_PRibTrfase_C"/>
</dbReference>
<evidence type="ECO:0000256" key="1">
    <source>
        <dbReference type="ARBA" id="ARBA00020998"/>
    </source>
</evidence>
<evidence type="ECO:0000313" key="2">
    <source>
        <dbReference type="EMBL" id="KAF5365961.1"/>
    </source>
</evidence>
<dbReference type="OrthoDB" id="15981at2759"/>
<dbReference type="PANTHER" id="PTHR41774">
    <property type="match status" value="1"/>
</dbReference>
<dbReference type="AlphaFoldDB" id="A0A8H5LQS6"/>
<organism evidence="2 3">
    <name type="scientific">Tetrapyrgos nigripes</name>
    <dbReference type="NCBI Taxonomy" id="182062"/>
    <lineage>
        <taxon>Eukaryota</taxon>
        <taxon>Fungi</taxon>
        <taxon>Dikarya</taxon>
        <taxon>Basidiomycota</taxon>
        <taxon>Agaricomycotina</taxon>
        <taxon>Agaricomycetes</taxon>
        <taxon>Agaricomycetidae</taxon>
        <taxon>Agaricales</taxon>
        <taxon>Marasmiineae</taxon>
        <taxon>Marasmiaceae</taxon>
        <taxon>Tetrapyrgos</taxon>
    </lineage>
</organism>
<sequence length="117" mass="13328">MSTPALQKFKLVFFSPTANTRTILNHLFTKFPQELGKVGNYEQCAFIMKGTGQFLPTDSANPTIGGKGQLEFVEEDRVEMVVNDKGKKEELRKAIEELKKVHPYEEVAFDVYKLEDI</sequence>
<dbReference type="Gene3D" id="3.30.70.120">
    <property type="match status" value="1"/>
</dbReference>
<accession>A0A8H5LQS6</accession>
<comment type="caution">
    <text evidence="2">The sequence shown here is derived from an EMBL/GenBank/DDBJ whole genome shotgun (WGS) entry which is preliminary data.</text>
</comment>
<protein>
    <recommendedName>
        <fullName evidence="1">ATP phosphoribosyltransferase</fullName>
    </recommendedName>
</protein>
<dbReference type="Proteomes" id="UP000559256">
    <property type="component" value="Unassembled WGS sequence"/>
</dbReference>
<dbReference type="EMBL" id="JAACJM010000025">
    <property type="protein sequence ID" value="KAF5365961.1"/>
    <property type="molecule type" value="Genomic_DNA"/>
</dbReference>
<proteinExistence type="predicted"/>
<name>A0A8H5LQS6_9AGAR</name>